<organism evidence="4 5">
    <name type="scientific">Ophiocordyceps camponoti-floridani</name>
    <dbReference type="NCBI Taxonomy" id="2030778"/>
    <lineage>
        <taxon>Eukaryota</taxon>
        <taxon>Fungi</taxon>
        <taxon>Dikarya</taxon>
        <taxon>Ascomycota</taxon>
        <taxon>Pezizomycotina</taxon>
        <taxon>Sordariomycetes</taxon>
        <taxon>Hypocreomycetidae</taxon>
        <taxon>Hypocreales</taxon>
        <taxon>Ophiocordycipitaceae</taxon>
        <taxon>Ophiocordyceps</taxon>
    </lineage>
</organism>
<feature type="compositionally biased region" description="Polar residues" evidence="2">
    <location>
        <begin position="31"/>
        <end position="53"/>
    </location>
</feature>
<evidence type="ECO:0000256" key="2">
    <source>
        <dbReference type="SAM" id="MobiDB-lite"/>
    </source>
</evidence>
<protein>
    <submittedName>
        <fullName evidence="4">Mannosylphosphorylation protein (Mnn4)</fullName>
    </submittedName>
</protein>
<feature type="compositionally biased region" description="Basic and acidic residues" evidence="2">
    <location>
        <begin position="327"/>
        <end position="354"/>
    </location>
</feature>
<dbReference type="Proteomes" id="UP000562929">
    <property type="component" value="Unassembled WGS sequence"/>
</dbReference>
<keyword evidence="5" id="KW-1185">Reference proteome</keyword>
<dbReference type="EMBL" id="JAACLJ010000002">
    <property type="protein sequence ID" value="KAF4592291.1"/>
    <property type="molecule type" value="Genomic_DNA"/>
</dbReference>
<feature type="region of interest" description="Disordered" evidence="2">
    <location>
        <begin position="1"/>
        <end position="389"/>
    </location>
</feature>
<dbReference type="OrthoDB" id="5377952at2759"/>
<dbReference type="InterPro" id="IPR048743">
    <property type="entry name" value="AME1"/>
</dbReference>
<feature type="compositionally biased region" description="Basic residues" evidence="2">
    <location>
        <begin position="355"/>
        <end position="365"/>
    </location>
</feature>
<feature type="compositionally biased region" description="Basic residues" evidence="2">
    <location>
        <begin position="270"/>
        <end position="279"/>
    </location>
</feature>
<evidence type="ECO:0000256" key="1">
    <source>
        <dbReference type="SAM" id="Coils"/>
    </source>
</evidence>
<dbReference type="AlphaFoldDB" id="A0A8H4QAR5"/>
<feature type="domain" description="Inner kinetochore subunit AME1" evidence="3">
    <location>
        <begin position="427"/>
        <end position="610"/>
    </location>
</feature>
<reference evidence="4 5" key="1">
    <citation type="journal article" date="2020" name="G3 (Bethesda)">
        <title>Genetic Underpinnings of Host Manipulation by Ophiocordyceps as Revealed by Comparative Transcriptomics.</title>
        <authorList>
            <person name="Will I."/>
            <person name="Das B."/>
            <person name="Trinh T."/>
            <person name="Brachmann A."/>
            <person name="Ohm R.A."/>
            <person name="de Bekker C."/>
        </authorList>
    </citation>
    <scope>NUCLEOTIDE SEQUENCE [LARGE SCALE GENOMIC DNA]</scope>
    <source>
        <strain evidence="4 5">EC05</strain>
    </source>
</reference>
<evidence type="ECO:0000259" key="3">
    <source>
        <dbReference type="Pfam" id="PF20994"/>
    </source>
</evidence>
<feature type="compositionally biased region" description="Basic and acidic residues" evidence="2">
    <location>
        <begin position="64"/>
        <end position="86"/>
    </location>
</feature>
<evidence type="ECO:0000313" key="5">
    <source>
        <dbReference type="Proteomes" id="UP000562929"/>
    </source>
</evidence>
<keyword evidence="1" id="KW-0175">Coiled coil</keyword>
<gene>
    <name evidence="4" type="ORF">GQ602_002590</name>
</gene>
<feature type="compositionally biased region" description="Polar residues" evidence="2">
    <location>
        <begin position="164"/>
        <end position="180"/>
    </location>
</feature>
<evidence type="ECO:0000313" key="4">
    <source>
        <dbReference type="EMBL" id="KAF4592291.1"/>
    </source>
</evidence>
<dbReference type="Pfam" id="PF20994">
    <property type="entry name" value="CENPU"/>
    <property type="match status" value="1"/>
</dbReference>
<sequence>MAAAVGRERRADRLNERLRGAQRVNVDDESFNLNLDGLSNQPVASPAQRSAKVSNRKRKRHSKEKSDAFDEKEASQRSEPLDDRSRRPPIKSARQNGTSTARNDSPAASLQPIEEADGPEGDQVPKMLSPMRKRLADVVVEEEVAESPSHAPGSGQRRRVLQSAIGNSTTELQSTMSTDATAPPSSPLTSKSRRHEVATTPKNSTTLRNDEPDELSPDHHRGAPEDQELPSLLAIESSRPLPGTPGPVEEAEASADEAEEVDAVAAAKALGKKRQRHSIRISPELGSGLAEAETEEPPLRTIRIQKRPGKSPAVQRQPASRPIKGAPSRDGRRQKRKTDDRPAPKQKADEEPAAKKKAGHKPAAKKRADDTPTSKGAAASKKDGDDDGVEITVQRFVNHKRRGGDADEADPLHSDMAFANRPGESVVDVFAQVCDEVVASTLAQFQQLLETADGAAKKKECRIKMRAVEAYREELRSRLLLHAIHLNDWHTLRRQARKAQKEKLALREEIIRLNGEREQVALRMDAVRVKHETDSKEATRRINTSALMHDVDLAVEQCRDAPQLSREAQRKAQVANLELLIAQVSEAASSSSSTGGLLHQVREFNAFLERAALALESRS</sequence>
<feature type="compositionally biased region" description="Polar residues" evidence="2">
    <location>
        <begin position="93"/>
        <end position="108"/>
    </location>
</feature>
<name>A0A8H4QAR5_9HYPO</name>
<feature type="compositionally biased region" description="Basic residues" evidence="2">
    <location>
        <begin position="54"/>
        <end position="63"/>
    </location>
</feature>
<comment type="caution">
    <text evidence="4">The sequence shown here is derived from an EMBL/GenBank/DDBJ whole genome shotgun (WGS) entry which is preliminary data.</text>
</comment>
<feature type="coiled-coil region" evidence="1">
    <location>
        <begin position="489"/>
        <end position="516"/>
    </location>
</feature>
<proteinExistence type="predicted"/>
<feature type="compositionally biased region" description="Acidic residues" evidence="2">
    <location>
        <begin position="249"/>
        <end position="262"/>
    </location>
</feature>
<accession>A0A8H4QAR5</accession>
<feature type="compositionally biased region" description="Basic and acidic residues" evidence="2">
    <location>
        <begin position="1"/>
        <end position="19"/>
    </location>
</feature>